<dbReference type="InterPro" id="IPR039564">
    <property type="entry name" value="Peptidase_C39-like"/>
</dbReference>
<dbReference type="Proteomes" id="UP001596472">
    <property type="component" value="Unassembled WGS sequence"/>
</dbReference>
<evidence type="ECO:0000259" key="1">
    <source>
        <dbReference type="Pfam" id="PF13529"/>
    </source>
</evidence>
<proteinExistence type="predicted"/>
<dbReference type="EMBL" id="JBHTBS010000020">
    <property type="protein sequence ID" value="MFC7339566.1"/>
    <property type="molecule type" value="Genomic_DNA"/>
</dbReference>
<name>A0ABW2LDH8_9BACT</name>
<evidence type="ECO:0000313" key="2">
    <source>
        <dbReference type="EMBL" id="MFC7339566.1"/>
    </source>
</evidence>
<sequence>MNRLFFALLIASIHPSPAKVGEWRPIRDDQGSSLMVRFEGIRDDRYLLRRQNDGRLFEVAPGLLPDGDRERFRAEARELSTELAKLAQTVGKPLFAGTPFEVRDAREIAKALGLPVESKTRHSTSWRLYARPDYKLFGTRPYSVALYADEQGHPTNLSAVFANKGDFGSTAGMGADHFEGGSEATIKSLAEAMENDERAIEKAISSALGEAETQRYGEGKSRRTVRRWDWNGHSLLLSSEENEYVSLSIVPLELAESGGKTGKVADMDLKKRLASDVKREKNGDVYLSQIPMVNQGPKGYCVPATFERAMRTMGIDADMYLLAMIGETSIGGGTSVGKLLENVRSQVYRKGRRPKDERTKKLRIRDVQKYIDDGIPVIWAMRSLDEYNQIANNNTKRRRNVTDWNAWATTIAEENEALIETERVESNHHICMIVGYNEATQEFAVSDSWGPSYERRWVPVAVADWASQGGIFMILP</sequence>
<dbReference type="InterPro" id="IPR038765">
    <property type="entry name" value="Papain-like_cys_pep_sf"/>
</dbReference>
<evidence type="ECO:0000313" key="3">
    <source>
        <dbReference type="Proteomes" id="UP001596472"/>
    </source>
</evidence>
<keyword evidence="3" id="KW-1185">Reference proteome</keyword>
<reference evidence="3" key="1">
    <citation type="journal article" date="2019" name="Int. J. Syst. Evol. Microbiol.">
        <title>The Global Catalogue of Microorganisms (GCM) 10K type strain sequencing project: providing services to taxonomists for standard genome sequencing and annotation.</title>
        <authorList>
            <consortium name="The Broad Institute Genomics Platform"/>
            <consortium name="The Broad Institute Genome Sequencing Center for Infectious Disease"/>
            <person name="Wu L."/>
            <person name="Ma J."/>
        </authorList>
    </citation>
    <scope>NUCLEOTIDE SEQUENCE [LARGE SCALE GENOMIC DNA]</scope>
    <source>
        <strain evidence="3">CGMCC 4.1467</strain>
    </source>
</reference>
<feature type="domain" description="Peptidase C39-like" evidence="1">
    <location>
        <begin position="289"/>
        <end position="449"/>
    </location>
</feature>
<dbReference type="SUPFAM" id="SSF54001">
    <property type="entry name" value="Cysteine proteinases"/>
    <property type="match status" value="1"/>
</dbReference>
<dbReference type="Pfam" id="PF13529">
    <property type="entry name" value="Peptidase_C39_2"/>
    <property type="match status" value="1"/>
</dbReference>
<comment type="caution">
    <text evidence="2">The sequence shown here is derived from an EMBL/GenBank/DDBJ whole genome shotgun (WGS) entry which is preliminary data.</text>
</comment>
<dbReference type="RefSeq" id="WP_379716628.1">
    <property type="nucleotide sequence ID" value="NZ_JBHTBS010000020.1"/>
</dbReference>
<accession>A0ABW2LDH8</accession>
<protein>
    <submittedName>
        <fullName evidence="2">C39 family peptidase</fullName>
    </submittedName>
</protein>
<organism evidence="2 3">
    <name type="scientific">Haloferula chungangensis</name>
    <dbReference type="NCBI Taxonomy" id="1048331"/>
    <lineage>
        <taxon>Bacteria</taxon>
        <taxon>Pseudomonadati</taxon>
        <taxon>Verrucomicrobiota</taxon>
        <taxon>Verrucomicrobiia</taxon>
        <taxon>Verrucomicrobiales</taxon>
        <taxon>Verrucomicrobiaceae</taxon>
        <taxon>Haloferula</taxon>
    </lineage>
</organism>
<gene>
    <name evidence="2" type="ORF">ACFQY0_20410</name>
</gene>
<dbReference type="Gene3D" id="3.90.70.10">
    <property type="entry name" value="Cysteine proteinases"/>
    <property type="match status" value="1"/>
</dbReference>